<feature type="compositionally biased region" description="Basic and acidic residues" evidence="1">
    <location>
        <begin position="405"/>
        <end position="414"/>
    </location>
</feature>
<evidence type="ECO:0008006" key="7">
    <source>
        <dbReference type="Google" id="ProtNLM"/>
    </source>
</evidence>
<dbReference type="Proteomes" id="UP000677228">
    <property type="component" value="Unassembled WGS sequence"/>
</dbReference>
<evidence type="ECO:0000313" key="3">
    <source>
        <dbReference type="EMBL" id="CAF1144813.1"/>
    </source>
</evidence>
<comment type="caution">
    <text evidence="2">The sequence shown here is derived from an EMBL/GenBank/DDBJ whole genome shotgun (WGS) entry which is preliminary data.</text>
</comment>
<proteinExistence type="predicted"/>
<evidence type="ECO:0000313" key="2">
    <source>
        <dbReference type="EMBL" id="CAF0751736.1"/>
    </source>
</evidence>
<dbReference type="Proteomes" id="UP000663829">
    <property type="component" value="Unassembled WGS sequence"/>
</dbReference>
<dbReference type="EMBL" id="CAJNOQ010000074">
    <property type="protein sequence ID" value="CAF0751736.1"/>
    <property type="molecule type" value="Genomic_DNA"/>
</dbReference>
<protein>
    <recommendedName>
        <fullName evidence="7">CABIT domain-containing protein</fullName>
    </recommendedName>
</protein>
<feature type="region of interest" description="Disordered" evidence="1">
    <location>
        <begin position="392"/>
        <end position="533"/>
    </location>
</feature>
<feature type="compositionally biased region" description="Low complexity" evidence="1">
    <location>
        <begin position="473"/>
        <end position="488"/>
    </location>
</feature>
<feature type="compositionally biased region" description="Polar residues" evidence="1">
    <location>
        <begin position="415"/>
        <end position="433"/>
    </location>
</feature>
<dbReference type="EMBL" id="CAJOBC010000074">
    <property type="protein sequence ID" value="CAF3531430.1"/>
    <property type="molecule type" value="Genomic_DNA"/>
</dbReference>
<gene>
    <name evidence="2" type="ORF">GPM918_LOCUS873</name>
    <name evidence="3" type="ORF">OVA965_LOCUS21307</name>
    <name evidence="4" type="ORF">SRO942_LOCUS873</name>
    <name evidence="5" type="ORF">TMI583_LOCUS21934</name>
</gene>
<dbReference type="AlphaFoldDB" id="A0A813PBE2"/>
<keyword evidence="6" id="KW-1185">Reference proteome</keyword>
<evidence type="ECO:0000313" key="6">
    <source>
        <dbReference type="Proteomes" id="UP000663829"/>
    </source>
</evidence>
<dbReference type="OrthoDB" id="9984268at2759"/>
<dbReference type="Proteomes" id="UP000681722">
    <property type="component" value="Unassembled WGS sequence"/>
</dbReference>
<accession>A0A813PBE2</accession>
<dbReference type="EMBL" id="CAJOBA010028315">
    <property type="protein sequence ID" value="CAF3945127.1"/>
    <property type="molecule type" value="Genomic_DNA"/>
</dbReference>
<reference evidence="2" key="1">
    <citation type="submission" date="2021-02" db="EMBL/GenBank/DDBJ databases">
        <authorList>
            <person name="Nowell W R."/>
        </authorList>
    </citation>
    <scope>NUCLEOTIDE SEQUENCE</scope>
</reference>
<evidence type="ECO:0000313" key="4">
    <source>
        <dbReference type="EMBL" id="CAF3531430.1"/>
    </source>
</evidence>
<feature type="compositionally biased region" description="Basic and acidic residues" evidence="1">
    <location>
        <begin position="502"/>
        <end position="515"/>
    </location>
</feature>
<evidence type="ECO:0000256" key="1">
    <source>
        <dbReference type="SAM" id="MobiDB-lite"/>
    </source>
</evidence>
<dbReference type="EMBL" id="CAJNOK010011641">
    <property type="protein sequence ID" value="CAF1144813.1"/>
    <property type="molecule type" value="Genomic_DNA"/>
</dbReference>
<evidence type="ECO:0000313" key="5">
    <source>
        <dbReference type="EMBL" id="CAF3945127.1"/>
    </source>
</evidence>
<dbReference type="Proteomes" id="UP000682733">
    <property type="component" value="Unassembled WGS sequence"/>
</dbReference>
<name>A0A813PBE2_9BILA</name>
<feature type="compositionally biased region" description="Polar residues" evidence="1">
    <location>
        <begin position="444"/>
        <end position="455"/>
    </location>
</feature>
<sequence>MERIRWSEKRIPFKNIIENSLIPKPALVQIGQKTIVVGEKINGEFIMASPCKVVGNRFDVMEQEIVLSSKHTGLWRVISKSSSKKEESIHRLTVRDLETLYQRDKNHQRANPRSFICIRDVEAFELVIRTGDPSTVDGRRIDRRTKQIEEDTEFEITSGGEIEYTPSEGERTSQDYAFVPKKKQGLILSLLLPGIVEQEQLVRNRTLRALFCRTKGETRSRHFLLEVNEQPCEIRPIASEGSVELRYLHSTQNLYEYLHSHSSDTALYVKLLRGDPPIKAVEFDGYLVLKSVLNGDKVPICRTQDLEITLVSPDIPVQVRLPTKQEHYWRTLSEVRAAELQCMQLALALLARHESEMYINNESGYNGDLSMIQSTQNPEELKKHIEECERIFASPAAKTKSGDTLTRKPTDSRNKSTNVINPPLASSNETTGQPIHATSDKLYKSSNTSQQTVNQKHSRNIAEAPKTLIAKQSTTKTSTTSTSYTNTSQNVPNQMPKQSDGFYDRFNRLTIKDKTTSSSIKNPNFLERQNSKS</sequence>
<organism evidence="2 6">
    <name type="scientific">Didymodactylos carnosus</name>
    <dbReference type="NCBI Taxonomy" id="1234261"/>
    <lineage>
        <taxon>Eukaryota</taxon>
        <taxon>Metazoa</taxon>
        <taxon>Spiralia</taxon>
        <taxon>Gnathifera</taxon>
        <taxon>Rotifera</taxon>
        <taxon>Eurotatoria</taxon>
        <taxon>Bdelloidea</taxon>
        <taxon>Philodinida</taxon>
        <taxon>Philodinidae</taxon>
        <taxon>Didymodactylos</taxon>
    </lineage>
</organism>